<organism evidence="3 4">
    <name type="scientific">Microbacterium alkaliflavum</name>
    <dbReference type="NCBI Taxonomy" id="3248839"/>
    <lineage>
        <taxon>Bacteria</taxon>
        <taxon>Bacillati</taxon>
        <taxon>Actinomycetota</taxon>
        <taxon>Actinomycetes</taxon>
        <taxon>Micrococcales</taxon>
        <taxon>Microbacteriaceae</taxon>
        <taxon>Microbacterium</taxon>
    </lineage>
</organism>
<proteinExistence type="predicted"/>
<feature type="region of interest" description="Disordered" evidence="1">
    <location>
        <begin position="201"/>
        <end position="233"/>
    </location>
</feature>
<accession>A0ABW7Q2F0</accession>
<gene>
    <name evidence="3" type="ORF">ACH3VR_01315</name>
</gene>
<dbReference type="EMBL" id="JBIQWL010000001">
    <property type="protein sequence ID" value="MFH8248989.1"/>
    <property type="molecule type" value="Genomic_DNA"/>
</dbReference>
<feature type="transmembrane region" description="Helical" evidence="2">
    <location>
        <begin position="30"/>
        <end position="51"/>
    </location>
</feature>
<feature type="compositionally biased region" description="Basic and acidic residues" evidence="1">
    <location>
        <begin position="201"/>
        <end position="214"/>
    </location>
</feature>
<comment type="caution">
    <text evidence="3">The sequence shown here is derived from an EMBL/GenBank/DDBJ whole genome shotgun (WGS) entry which is preliminary data.</text>
</comment>
<dbReference type="Proteomes" id="UP001610861">
    <property type="component" value="Unassembled WGS sequence"/>
</dbReference>
<evidence type="ECO:0000256" key="1">
    <source>
        <dbReference type="SAM" id="MobiDB-lite"/>
    </source>
</evidence>
<reference evidence="3 4" key="1">
    <citation type="submission" date="2024-09" db="EMBL/GenBank/DDBJ databases">
        <authorList>
            <person name="Pan X."/>
        </authorList>
    </citation>
    <scope>NUCLEOTIDE SEQUENCE [LARGE SCALE GENOMIC DNA]</scope>
    <source>
        <strain evidence="3 4">B2969</strain>
    </source>
</reference>
<keyword evidence="2" id="KW-0812">Transmembrane</keyword>
<evidence type="ECO:0008006" key="5">
    <source>
        <dbReference type="Google" id="ProtNLM"/>
    </source>
</evidence>
<name>A0ABW7Q2F0_9MICO</name>
<evidence type="ECO:0000256" key="2">
    <source>
        <dbReference type="SAM" id="Phobius"/>
    </source>
</evidence>
<keyword evidence="2" id="KW-0472">Membrane</keyword>
<evidence type="ECO:0000313" key="4">
    <source>
        <dbReference type="Proteomes" id="UP001610861"/>
    </source>
</evidence>
<dbReference type="RefSeq" id="WP_396638941.1">
    <property type="nucleotide sequence ID" value="NZ_JBIQWL010000001.1"/>
</dbReference>
<sequence>MACGTVETCLAAIKKSLDQLGAGAPLWLEFANTVLTLVIAGAAVAVAFWVFRFDRSRALAADREKLRLDLRAWHKLLSRSAPAGARGTRERLRSSIEEIADANSYTELLTLMRWAVAMENESYKRVGKNGVDDDIAHNARVIVKRRFRHFIAVWATKPRRGKKFIRAYTNRGWDIVVAEPQTAVESAQSLMPRSQWKSFAEKSRADREHWDHRTNRAPIWKPEKAGQARVASD</sequence>
<feature type="compositionally biased region" description="Basic and acidic residues" evidence="1">
    <location>
        <begin position="221"/>
        <end position="233"/>
    </location>
</feature>
<protein>
    <recommendedName>
        <fullName evidence="5">DUF4760 domain-containing protein</fullName>
    </recommendedName>
</protein>
<keyword evidence="2" id="KW-1133">Transmembrane helix</keyword>
<evidence type="ECO:0000313" key="3">
    <source>
        <dbReference type="EMBL" id="MFH8248989.1"/>
    </source>
</evidence>
<keyword evidence="4" id="KW-1185">Reference proteome</keyword>